<evidence type="ECO:0000256" key="2">
    <source>
        <dbReference type="ARBA" id="ARBA00022475"/>
    </source>
</evidence>
<dbReference type="PANTHER" id="PTHR33778">
    <property type="entry name" value="PROTEIN MGTC"/>
    <property type="match status" value="1"/>
</dbReference>
<keyword evidence="3 7" id="KW-0812">Transmembrane</keyword>
<feature type="transmembrane region" description="Helical" evidence="7">
    <location>
        <begin position="12"/>
        <end position="32"/>
    </location>
</feature>
<dbReference type="PANTHER" id="PTHR33778:SF1">
    <property type="entry name" value="MAGNESIUM TRANSPORTER YHID-RELATED"/>
    <property type="match status" value="1"/>
</dbReference>
<sequence>MLNPSGVAGDSPWYVDIGRIVFAAALGALIGWERERRGREAGIRTYMATALGSCAFGLISAAIGDQGRISAGIVTGIGFIGAGIILRDAGRITGLTTAATLWASAATGLSAAYGLYHLAAITAILILVILELHRVPGWTRLSHRAHSQAQRAASAGRDAQADEKAHDIRQGEP</sequence>
<dbReference type="EMBL" id="MLJW01003902">
    <property type="protein sequence ID" value="OIQ71052.1"/>
    <property type="molecule type" value="Genomic_DNA"/>
</dbReference>
<evidence type="ECO:0000256" key="4">
    <source>
        <dbReference type="ARBA" id="ARBA00022989"/>
    </source>
</evidence>
<reference evidence="9" key="1">
    <citation type="submission" date="2016-10" db="EMBL/GenBank/DDBJ databases">
        <title>Sequence of Gallionella enrichment culture.</title>
        <authorList>
            <person name="Poehlein A."/>
            <person name="Muehling M."/>
            <person name="Daniel R."/>
        </authorList>
    </citation>
    <scope>NUCLEOTIDE SEQUENCE</scope>
</reference>
<keyword evidence="2" id="KW-1003">Cell membrane</keyword>
<dbReference type="PRINTS" id="PR01837">
    <property type="entry name" value="MGTCSAPBPROT"/>
</dbReference>
<feature type="transmembrane region" description="Helical" evidence="7">
    <location>
        <begin position="69"/>
        <end position="86"/>
    </location>
</feature>
<name>A0A1J5PTY6_9ZZZZ</name>
<feature type="region of interest" description="Disordered" evidence="6">
    <location>
        <begin position="152"/>
        <end position="173"/>
    </location>
</feature>
<comment type="subcellular location">
    <subcellularLocation>
        <location evidence="1">Cell membrane</location>
        <topology evidence="1">Multi-pass membrane protein</topology>
    </subcellularLocation>
</comment>
<gene>
    <name evidence="9" type="ORF">GALL_473350</name>
</gene>
<feature type="transmembrane region" description="Helical" evidence="7">
    <location>
        <begin position="115"/>
        <end position="132"/>
    </location>
</feature>
<feature type="compositionally biased region" description="Basic and acidic residues" evidence="6">
    <location>
        <begin position="159"/>
        <end position="173"/>
    </location>
</feature>
<accession>A0A1J5PTY6</accession>
<evidence type="ECO:0000259" key="8">
    <source>
        <dbReference type="Pfam" id="PF02308"/>
    </source>
</evidence>
<dbReference type="Pfam" id="PF02308">
    <property type="entry name" value="MgtC"/>
    <property type="match status" value="1"/>
</dbReference>
<dbReference type="InterPro" id="IPR049177">
    <property type="entry name" value="MgtC_SapB_SrpB_YhiD_N"/>
</dbReference>
<keyword evidence="4 7" id="KW-1133">Transmembrane helix</keyword>
<feature type="transmembrane region" description="Helical" evidence="7">
    <location>
        <begin position="44"/>
        <end position="63"/>
    </location>
</feature>
<evidence type="ECO:0000256" key="3">
    <source>
        <dbReference type="ARBA" id="ARBA00022692"/>
    </source>
</evidence>
<comment type="caution">
    <text evidence="9">The sequence shown here is derived from an EMBL/GenBank/DDBJ whole genome shotgun (WGS) entry which is preliminary data.</text>
</comment>
<evidence type="ECO:0000256" key="5">
    <source>
        <dbReference type="ARBA" id="ARBA00023136"/>
    </source>
</evidence>
<evidence type="ECO:0000256" key="6">
    <source>
        <dbReference type="SAM" id="MobiDB-lite"/>
    </source>
</evidence>
<evidence type="ECO:0000256" key="1">
    <source>
        <dbReference type="ARBA" id="ARBA00004651"/>
    </source>
</evidence>
<feature type="domain" description="MgtC/SapB/SrpB/YhiD N-terminal" evidence="8">
    <location>
        <begin position="21"/>
        <end position="134"/>
    </location>
</feature>
<evidence type="ECO:0000256" key="7">
    <source>
        <dbReference type="SAM" id="Phobius"/>
    </source>
</evidence>
<dbReference type="InterPro" id="IPR003416">
    <property type="entry name" value="MgtC/SapB/SrpB/YhiD_fam"/>
</dbReference>
<organism evidence="9">
    <name type="scientific">mine drainage metagenome</name>
    <dbReference type="NCBI Taxonomy" id="410659"/>
    <lineage>
        <taxon>unclassified sequences</taxon>
        <taxon>metagenomes</taxon>
        <taxon>ecological metagenomes</taxon>
    </lineage>
</organism>
<evidence type="ECO:0000313" key="9">
    <source>
        <dbReference type="EMBL" id="OIQ71052.1"/>
    </source>
</evidence>
<protein>
    <submittedName>
        <fullName evidence="9">Putative Mg(2+) transport ATPase</fullName>
    </submittedName>
</protein>
<proteinExistence type="predicted"/>
<dbReference type="AlphaFoldDB" id="A0A1J5PTY6"/>
<dbReference type="GO" id="GO:0005886">
    <property type="term" value="C:plasma membrane"/>
    <property type="evidence" value="ECO:0007669"/>
    <property type="project" value="UniProtKB-SubCell"/>
</dbReference>
<keyword evidence="5 7" id="KW-0472">Membrane</keyword>